<evidence type="ECO:0000313" key="2">
    <source>
        <dbReference type="Proteomes" id="UP001165498"/>
    </source>
</evidence>
<protein>
    <submittedName>
        <fullName evidence="1">Uncharacterized protein</fullName>
    </submittedName>
</protein>
<gene>
    <name evidence="1" type="ORF">NM961_09375</name>
</gene>
<reference evidence="1" key="1">
    <citation type="submission" date="2022-07" db="EMBL/GenBank/DDBJ databases">
        <title>Tahibacter sp., a new gammaproteobacterium isolated from the silt sample collected at pig farm.</title>
        <authorList>
            <person name="Chen H."/>
        </authorList>
    </citation>
    <scope>NUCLEOTIDE SEQUENCE</scope>
    <source>
        <strain evidence="1">P2K</strain>
    </source>
</reference>
<dbReference type="Proteomes" id="UP001165498">
    <property type="component" value="Unassembled WGS sequence"/>
</dbReference>
<comment type="caution">
    <text evidence="1">The sequence shown here is derived from an EMBL/GenBank/DDBJ whole genome shotgun (WGS) entry which is preliminary data.</text>
</comment>
<dbReference type="EMBL" id="JANFQO010000007">
    <property type="protein sequence ID" value="MCQ4164918.1"/>
    <property type="molecule type" value="Genomic_DNA"/>
</dbReference>
<organism evidence="1 2">
    <name type="scientific">Tahibacter harae</name>
    <dbReference type="NCBI Taxonomy" id="2963937"/>
    <lineage>
        <taxon>Bacteria</taxon>
        <taxon>Pseudomonadati</taxon>
        <taxon>Pseudomonadota</taxon>
        <taxon>Gammaproteobacteria</taxon>
        <taxon>Lysobacterales</taxon>
        <taxon>Rhodanobacteraceae</taxon>
        <taxon>Tahibacter</taxon>
    </lineage>
</organism>
<name>A0ABT1QRL1_9GAMM</name>
<proteinExistence type="predicted"/>
<dbReference type="RefSeq" id="WP_255913935.1">
    <property type="nucleotide sequence ID" value="NZ_JANFQO010000007.1"/>
</dbReference>
<evidence type="ECO:0000313" key="1">
    <source>
        <dbReference type="EMBL" id="MCQ4164918.1"/>
    </source>
</evidence>
<sequence length="90" mass="9962">MKRNGAGQAAVDVEALVLAYLHRHPAAADTLDGILRWWLPLQRFEAEREHVEAVLQALVRCGALRRDVLPDGRELYALRTGPAVPGNLLN</sequence>
<accession>A0ABT1QRL1</accession>
<keyword evidence="2" id="KW-1185">Reference proteome</keyword>